<accession>A0A8E6EYM7</accession>
<dbReference type="GO" id="GO:0005524">
    <property type="term" value="F:ATP binding"/>
    <property type="evidence" value="ECO:0007669"/>
    <property type="project" value="UniProtKB-KW"/>
</dbReference>
<keyword evidence="2" id="KW-0547">Nucleotide-binding</keyword>
<dbReference type="Gene3D" id="3.30.420.40">
    <property type="match status" value="2"/>
</dbReference>
<proteinExistence type="inferred from homology"/>
<evidence type="ECO:0000313" key="4">
    <source>
        <dbReference type="EMBL" id="QVL32828.1"/>
    </source>
</evidence>
<gene>
    <name evidence="4" type="ORF">KIH39_02595</name>
</gene>
<dbReference type="Pfam" id="PF12531">
    <property type="entry name" value="DUF3731"/>
    <property type="match status" value="1"/>
</dbReference>
<dbReference type="SUPFAM" id="SSF53067">
    <property type="entry name" value="Actin-like ATPase domain"/>
    <property type="match status" value="2"/>
</dbReference>
<evidence type="ECO:0000256" key="3">
    <source>
        <dbReference type="ARBA" id="ARBA00022840"/>
    </source>
</evidence>
<keyword evidence="3" id="KW-0067">ATP-binding</keyword>
<reference evidence="4" key="1">
    <citation type="submission" date="2021-05" db="EMBL/GenBank/DDBJ databases">
        <title>Complete genome sequence of the cellulolytic planctomycete Telmatocola sphagniphila SP2T and characterization of the first cellulase from planctomycetes.</title>
        <authorList>
            <person name="Rakitin A.L."/>
            <person name="Beletsky A.V."/>
            <person name="Naumoff D.G."/>
            <person name="Kulichevskaya I.S."/>
            <person name="Mardanov A.V."/>
            <person name="Ravin N.V."/>
            <person name="Dedysh S.N."/>
        </authorList>
    </citation>
    <scope>NUCLEOTIDE SEQUENCE</scope>
    <source>
        <strain evidence="4">SP2T</strain>
    </source>
</reference>
<dbReference type="InterPro" id="IPR013126">
    <property type="entry name" value="Hsp_70_fam"/>
</dbReference>
<dbReference type="RefSeq" id="WP_213497718.1">
    <property type="nucleotide sequence ID" value="NZ_CP074694.1"/>
</dbReference>
<dbReference type="PANTHER" id="PTHR19375">
    <property type="entry name" value="HEAT SHOCK PROTEIN 70KDA"/>
    <property type="match status" value="1"/>
</dbReference>
<dbReference type="KEGG" id="tsph:KIH39_02595"/>
<dbReference type="PRINTS" id="PR00301">
    <property type="entry name" value="HEATSHOCK70"/>
</dbReference>
<evidence type="ECO:0000256" key="2">
    <source>
        <dbReference type="ARBA" id="ARBA00022741"/>
    </source>
</evidence>
<evidence type="ECO:0000313" key="5">
    <source>
        <dbReference type="Proteomes" id="UP000676194"/>
    </source>
</evidence>
<dbReference type="PROSITE" id="PS00297">
    <property type="entry name" value="HSP70_1"/>
    <property type="match status" value="1"/>
</dbReference>
<organism evidence="4 5">
    <name type="scientific">Telmatocola sphagniphila</name>
    <dbReference type="NCBI Taxonomy" id="1123043"/>
    <lineage>
        <taxon>Bacteria</taxon>
        <taxon>Pseudomonadati</taxon>
        <taxon>Planctomycetota</taxon>
        <taxon>Planctomycetia</taxon>
        <taxon>Gemmatales</taxon>
        <taxon>Gemmataceae</taxon>
    </lineage>
</organism>
<dbReference type="Proteomes" id="UP000676194">
    <property type="component" value="Chromosome"/>
</dbReference>
<dbReference type="CDD" id="cd10170">
    <property type="entry name" value="ASKHA_NBD_HSP70"/>
    <property type="match status" value="1"/>
</dbReference>
<dbReference type="GO" id="GO:0140662">
    <property type="term" value="F:ATP-dependent protein folding chaperone"/>
    <property type="evidence" value="ECO:0007669"/>
    <property type="project" value="InterPro"/>
</dbReference>
<keyword evidence="5" id="KW-1185">Reference proteome</keyword>
<dbReference type="EMBL" id="CP074694">
    <property type="protein sequence ID" value="QVL32828.1"/>
    <property type="molecule type" value="Genomic_DNA"/>
</dbReference>
<dbReference type="Pfam" id="PF00012">
    <property type="entry name" value="HSP70"/>
    <property type="match status" value="1"/>
</dbReference>
<evidence type="ECO:0000256" key="1">
    <source>
        <dbReference type="ARBA" id="ARBA00007381"/>
    </source>
</evidence>
<protein>
    <submittedName>
        <fullName evidence="4">Hsp70 family protein</fullName>
    </submittedName>
</protein>
<dbReference type="PROSITE" id="PS00329">
    <property type="entry name" value="HSP70_2"/>
    <property type="match status" value="1"/>
</dbReference>
<sequence length="924" mass="102115">MSRYLVGIDLGTTNSALAYIDLQSKSRKGVTIQHFRVPQLVGISQVVERPLLPSFLYIPGEFDLPPGALNLPWTNEQKFAIGEFARDHGSKVAGRLISSAKSWLCHPGVDRTAPLLPWGAPPDIQRFSPQEVSRRYLRHFVDAWNSTVAKSDVEKLEEQQVVITVPASFDDVARNITLEAAKQAGFKNIRLLEEPQAAFYCWMGMSSPLEIQRVGPGMQCVVVDVGGGTTDFSLIRAGEDTGELSFQREAVGDHLLLGGDNMDLALAREVEPTLTGSSKLDATQFAMLIQACRKAKETLLSENPPESVPVTVIGRGRSVIGGTLTAQLKKEQLQKSLLDGFFPAVPVDAEPVKSNRHGIQEMGLPYVQDPAVTKHLASFLKKHLPENTRPEAILFNGGVFTAGVLRDRLVEVMKGWYGEEWNPIQLSTPSLDLAVAYGAAYSAWLLHTGGKRIGGGIPRSYYLGIETDQSIEENQAKSVLCVIPRRMQEGETIELTEPVLELSLGQPVLFPLYSSTVRGKDKAGQIVKIKPDQLLQLPPVHTQLRGGKRSGVKQVPVTLAARCTEIGTLELFCIGKEKENRWRLEFNVRDAGFNNEEEAEEKTTAEFSEVLPETVVAGAMDTVTETFSNPEIDARELTKKLETVLGESRSDWAMPVCRRIWGKLEELANSRFLSPQHASRWYNLAGFCLRPGFGDPLDRYRVESLWKIATTPSAQGAVFDSGADFWIMMRRVAGGLPSGLQLTLWNRLRPVLIASKGKSQPKPAANELVEMYRTAGSLERLDTKVKDQLGSSILGQLSKASSSGHLLWALTRLGARQLLYGPINSVLHPQIVEKWVEQLLLLQPKNDAEKVNWAFCLAQWGRRTGQRSIDLSEDTRNNILAVLRDMKIPEHWIQMVEEVSVLDSAEKSQLFGESLPIGLKLAGG</sequence>
<dbReference type="InterPro" id="IPR043129">
    <property type="entry name" value="ATPase_NBD"/>
</dbReference>
<dbReference type="InterPro" id="IPR018181">
    <property type="entry name" value="Heat_shock_70_CS"/>
</dbReference>
<dbReference type="AlphaFoldDB" id="A0A8E6EYM7"/>
<dbReference type="InterPro" id="IPR021030">
    <property type="entry name" value="DUF3731"/>
</dbReference>
<name>A0A8E6EYM7_9BACT</name>
<comment type="similarity">
    <text evidence="1">Belongs to the heat shock protein 70 family.</text>
</comment>